<dbReference type="GeneID" id="54585972"/>
<name>A0A6A6IUP9_9PLEO</name>
<dbReference type="EMBL" id="ML987190">
    <property type="protein sequence ID" value="KAF2254295.1"/>
    <property type="molecule type" value="Genomic_DNA"/>
</dbReference>
<dbReference type="RefSeq" id="XP_033689299.1">
    <property type="nucleotide sequence ID" value="XM_033832642.1"/>
</dbReference>
<evidence type="ECO:0000313" key="1">
    <source>
        <dbReference type="EMBL" id="KAF2254295.1"/>
    </source>
</evidence>
<proteinExistence type="predicted"/>
<keyword evidence="2" id="KW-1185">Reference proteome</keyword>
<reference evidence="1" key="1">
    <citation type="journal article" date="2020" name="Stud. Mycol.">
        <title>101 Dothideomycetes genomes: a test case for predicting lifestyles and emergence of pathogens.</title>
        <authorList>
            <person name="Haridas S."/>
            <person name="Albert R."/>
            <person name="Binder M."/>
            <person name="Bloem J."/>
            <person name="Labutti K."/>
            <person name="Salamov A."/>
            <person name="Andreopoulos B."/>
            <person name="Baker S."/>
            <person name="Barry K."/>
            <person name="Bills G."/>
            <person name="Bluhm B."/>
            <person name="Cannon C."/>
            <person name="Castanera R."/>
            <person name="Culley D."/>
            <person name="Daum C."/>
            <person name="Ezra D."/>
            <person name="Gonzalez J."/>
            <person name="Henrissat B."/>
            <person name="Kuo A."/>
            <person name="Liang C."/>
            <person name="Lipzen A."/>
            <person name="Lutzoni F."/>
            <person name="Magnuson J."/>
            <person name="Mondo S."/>
            <person name="Nolan M."/>
            <person name="Ohm R."/>
            <person name="Pangilinan J."/>
            <person name="Park H.-J."/>
            <person name="Ramirez L."/>
            <person name="Alfaro M."/>
            <person name="Sun H."/>
            <person name="Tritt A."/>
            <person name="Yoshinaga Y."/>
            <person name="Zwiers L.-H."/>
            <person name="Turgeon B."/>
            <person name="Goodwin S."/>
            <person name="Spatafora J."/>
            <person name="Crous P."/>
            <person name="Grigoriev I."/>
        </authorList>
    </citation>
    <scope>NUCLEOTIDE SEQUENCE</scope>
    <source>
        <strain evidence="1">CBS 122368</strain>
    </source>
</reference>
<evidence type="ECO:0000313" key="2">
    <source>
        <dbReference type="Proteomes" id="UP000800094"/>
    </source>
</evidence>
<organism evidence="1 2">
    <name type="scientific">Trematosphaeria pertusa</name>
    <dbReference type="NCBI Taxonomy" id="390896"/>
    <lineage>
        <taxon>Eukaryota</taxon>
        <taxon>Fungi</taxon>
        <taxon>Dikarya</taxon>
        <taxon>Ascomycota</taxon>
        <taxon>Pezizomycotina</taxon>
        <taxon>Dothideomycetes</taxon>
        <taxon>Pleosporomycetidae</taxon>
        <taxon>Pleosporales</taxon>
        <taxon>Massarineae</taxon>
        <taxon>Trematosphaeriaceae</taxon>
        <taxon>Trematosphaeria</taxon>
    </lineage>
</organism>
<gene>
    <name evidence="1" type="ORF">BU26DRAFT_558992</name>
</gene>
<accession>A0A6A6IUP9</accession>
<dbReference type="AlphaFoldDB" id="A0A6A6IUP9"/>
<sequence>MYSWLPNLSTLTQKHPAIQQLQSINNGHHATYNHALPNANLEVEEVAETDASFIAELWDLVLQSQRQWMDSNTGTKAAEPANIMAESSHERGFPETFTIEPHTLDRLLPIRASHQPSAHRFAHYKQAYPNLDLWLDPDEFPNLGTALQTASNEAATDADFEAFVYETIFRPGIAYATGNPGPIRTLTQELAAVKHVPPKACADVQQPHLFMFPPTISHIHCEKPHRVVSAASRTGRSARDGSSIQGNGGYANDAARMHVFLDTNIFTTGLPIRGLVPVADSRRFCPYLSVKFQHARYAEVVAFRKLAVSATIMVYNRWLLRESALKSIDRLRKNQSSFSRSLDAVTKAISPRKETTKKQASASEEKPICHWSVEVSRSRWALYVT</sequence>
<protein>
    <submittedName>
        <fullName evidence="1">Uncharacterized protein</fullName>
    </submittedName>
</protein>
<dbReference type="Proteomes" id="UP000800094">
    <property type="component" value="Unassembled WGS sequence"/>
</dbReference>